<feature type="region of interest" description="Disordered" evidence="7">
    <location>
        <begin position="226"/>
        <end position="274"/>
    </location>
</feature>
<gene>
    <name evidence="6" type="primary">MED4</name>
    <name evidence="8" type="ORF">GUITHDRAFT_135721</name>
</gene>
<feature type="compositionally biased region" description="Basic and acidic residues" evidence="7">
    <location>
        <begin position="226"/>
        <end position="242"/>
    </location>
</feature>
<evidence type="ECO:0000256" key="3">
    <source>
        <dbReference type="ARBA" id="ARBA00023015"/>
    </source>
</evidence>
<feature type="compositionally biased region" description="Acidic residues" evidence="7">
    <location>
        <begin position="344"/>
        <end position="356"/>
    </location>
</feature>
<keyword evidence="6" id="KW-0010">Activator</keyword>
<evidence type="ECO:0000256" key="6">
    <source>
        <dbReference type="RuleBase" id="RU364141"/>
    </source>
</evidence>
<dbReference type="GeneID" id="17306528"/>
<sequence>MSSDDRPSDVPTATSLADAEQELGAPQRMAKDVGNLEQLTIKLIESVKNSLTPQGKRSSSGYEIHSLVREVISQHKSITDRVSDVEEHQARQKFVREKIEEVHEVEDRIDWLIQDLRAIEGDLSFLVHRAKKSIELCKGRPPVAVDDLIAYSNHCSFTTNAGIRDFDRFNKPIQPPDVRDPRFMLPYPPAHAMRLQASRTAESQSVVLLIVLVQGGLFSYASTRKPQVEEDGLKSDQEHKGPSEMQVDSATSVGEDKDNLKNQQASDSDGFEEDNNAAVENPVATFEESEPPLKKARLDPLAEGNVFDGAAERDLSVDGSLENVATNQNLFERLSNSLLGSGSSEDESGEEMEFEMDLNPTGLPGSTTKDEAADVSAGRASGEGSSAQTPPLKQSDVKTEEESSSDDFDDLDNY</sequence>
<keyword evidence="5 6" id="KW-0539">Nucleus</keyword>
<dbReference type="InterPro" id="IPR019258">
    <property type="entry name" value="Mediator_Med4"/>
</dbReference>
<evidence type="ECO:0000256" key="2">
    <source>
        <dbReference type="ARBA" id="ARBA00009626"/>
    </source>
</evidence>
<feature type="compositionally biased region" description="Low complexity" evidence="7">
    <location>
        <begin position="376"/>
        <end position="387"/>
    </location>
</feature>
<proteinExistence type="inferred from homology"/>
<dbReference type="GO" id="GO:0016592">
    <property type="term" value="C:mediator complex"/>
    <property type="evidence" value="ECO:0007669"/>
    <property type="project" value="InterPro"/>
</dbReference>
<protein>
    <recommendedName>
        <fullName evidence="6">Mediator of RNA polymerase II transcription subunit 4</fullName>
    </recommendedName>
    <alternativeName>
        <fullName evidence="6">Mediator complex subunit 4</fullName>
    </alternativeName>
</protein>
<evidence type="ECO:0000313" key="10">
    <source>
        <dbReference type="Proteomes" id="UP000011087"/>
    </source>
</evidence>
<evidence type="ECO:0000313" key="9">
    <source>
        <dbReference type="EnsemblProtists" id="EKX50051"/>
    </source>
</evidence>
<feature type="compositionally biased region" description="Acidic residues" evidence="7">
    <location>
        <begin position="402"/>
        <end position="414"/>
    </location>
</feature>
<dbReference type="AlphaFoldDB" id="L1JN87"/>
<keyword evidence="10" id="KW-1185">Reference proteome</keyword>
<comment type="similarity">
    <text evidence="2 6">Belongs to the Mediator complex subunit 4 family.</text>
</comment>
<evidence type="ECO:0000313" key="8">
    <source>
        <dbReference type="EMBL" id="EKX50051.1"/>
    </source>
</evidence>
<evidence type="ECO:0000256" key="7">
    <source>
        <dbReference type="SAM" id="MobiDB-lite"/>
    </source>
</evidence>
<reference evidence="9" key="3">
    <citation type="submission" date="2016-03" db="UniProtKB">
        <authorList>
            <consortium name="EnsemblProtists"/>
        </authorList>
    </citation>
    <scope>IDENTIFICATION</scope>
</reference>
<evidence type="ECO:0000256" key="4">
    <source>
        <dbReference type="ARBA" id="ARBA00023163"/>
    </source>
</evidence>
<feature type="region of interest" description="Disordered" evidence="7">
    <location>
        <begin position="1"/>
        <end position="31"/>
    </location>
</feature>
<organism evidence="8">
    <name type="scientific">Guillardia theta (strain CCMP2712)</name>
    <name type="common">Cryptophyte</name>
    <dbReference type="NCBI Taxonomy" id="905079"/>
    <lineage>
        <taxon>Eukaryota</taxon>
        <taxon>Cryptophyceae</taxon>
        <taxon>Pyrenomonadales</taxon>
        <taxon>Geminigeraceae</taxon>
        <taxon>Guillardia</taxon>
    </lineage>
</organism>
<dbReference type="HOGENOM" id="CLU_664711_0_0_1"/>
<dbReference type="PaxDb" id="55529-EKX50051"/>
<name>L1JN87_GUITC</name>
<evidence type="ECO:0000256" key="5">
    <source>
        <dbReference type="ARBA" id="ARBA00023242"/>
    </source>
</evidence>
<feature type="region of interest" description="Disordered" evidence="7">
    <location>
        <begin position="335"/>
        <end position="414"/>
    </location>
</feature>
<keyword evidence="3 6" id="KW-0805">Transcription regulation</keyword>
<dbReference type="EMBL" id="JH992980">
    <property type="protein sequence ID" value="EKX50051.1"/>
    <property type="molecule type" value="Genomic_DNA"/>
</dbReference>
<dbReference type="GO" id="GO:0006357">
    <property type="term" value="P:regulation of transcription by RNA polymerase II"/>
    <property type="evidence" value="ECO:0007669"/>
    <property type="project" value="InterPro"/>
</dbReference>
<evidence type="ECO:0000256" key="1">
    <source>
        <dbReference type="ARBA" id="ARBA00004123"/>
    </source>
</evidence>
<dbReference type="OrthoDB" id="10555830at2759"/>
<comment type="function">
    <text evidence="6">Component of the Mediator complex, a coactivator involved in the regulated transcription of nearly all RNA polymerase II-dependent genes. Mediator functions as a bridge to convey information from gene-specific regulatory proteins to the basal RNA polymerase II transcription machinery. Mediator is recruited to promoters by direct interactions with regulatory proteins and serves as a scaffold for the assembly of a functional preinitiation complex with RNA polymerase II and the general transcription factors.</text>
</comment>
<dbReference type="KEGG" id="gtt:GUITHDRAFT_135721"/>
<dbReference type="Pfam" id="PF10018">
    <property type="entry name" value="Med4"/>
    <property type="match status" value="1"/>
</dbReference>
<reference evidence="8 10" key="1">
    <citation type="journal article" date="2012" name="Nature">
        <title>Algal genomes reveal evolutionary mosaicism and the fate of nucleomorphs.</title>
        <authorList>
            <consortium name="DOE Joint Genome Institute"/>
            <person name="Curtis B.A."/>
            <person name="Tanifuji G."/>
            <person name="Burki F."/>
            <person name="Gruber A."/>
            <person name="Irimia M."/>
            <person name="Maruyama S."/>
            <person name="Arias M.C."/>
            <person name="Ball S.G."/>
            <person name="Gile G.H."/>
            <person name="Hirakawa Y."/>
            <person name="Hopkins J.F."/>
            <person name="Kuo A."/>
            <person name="Rensing S.A."/>
            <person name="Schmutz J."/>
            <person name="Symeonidi A."/>
            <person name="Elias M."/>
            <person name="Eveleigh R.J."/>
            <person name="Herman E.K."/>
            <person name="Klute M.J."/>
            <person name="Nakayama T."/>
            <person name="Obornik M."/>
            <person name="Reyes-Prieto A."/>
            <person name="Armbrust E.V."/>
            <person name="Aves S.J."/>
            <person name="Beiko R.G."/>
            <person name="Coutinho P."/>
            <person name="Dacks J.B."/>
            <person name="Durnford D.G."/>
            <person name="Fast N.M."/>
            <person name="Green B.R."/>
            <person name="Grisdale C.J."/>
            <person name="Hempel F."/>
            <person name="Henrissat B."/>
            <person name="Hoppner M.P."/>
            <person name="Ishida K."/>
            <person name="Kim E."/>
            <person name="Koreny L."/>
            <person name="Kroth P.G."/>
            <person name="Liu Y."/>
            <person name="Malik S.B."/>
            <person name="Maier U.G."/>
            <person name="McRose D."/>
            <person name="Mock T."/>
            <person name="Neilson J.A."/>
            <person name="Onodera N.T."/>
            <person name="Poole A.M."/>
            <person name="Pritham E.J."/>
            <person name="Richards T.A."/>
            <person name="Rocap G."/>
            <person name="Roy S.W."/>
            <person name="Sarai C."/>
            <person name="Schaack S."/>
            <person name="Shirato S."/>
            <person name="Slamovits C.H."/>
            <person name="Spencer D.F."/>
            <person name="Suzuki S."/>
            <person name="Worden A.Z."/>
            <person name="Zauner S."/>
            <person name="Barry K."/>
            <person name="Bell C."/>
            <person name="Bharti A.K."/>
            <person name="Crow J.A."/>
            <person name="Grimwood J."/>
            <person name="Kramer R."/>
            <person name="Lindquist E."/>
            <person name="Lucas S."/>
            <person name="Salamov A."/>
            <person name="McFadden G.I."/>
            <person name="Lane C.E."/>
            <person name="Keeling P.J."/>
            <person name="Gray M.W."/>
            <person name="Grigoriev I.V."/>
            <person name="Archibald J.M."/>
        </authorList>
    </citation>
    <scope>NUCLEOTIDE SEQUENCE</scope>
    <source>
        <strain evidence="8 10">CCMP2712</strain>
    </source>
</reference>
<dbReference type="RefSeq" id="XP_005837031.1">
    <property type="nucleotide sequence ID" value="XM_005836974.1"/>
</dbReference>
<comment type="subunit">
    <text evidence="6">Component of the Mediator complex.</text>
</comment>
<dbReference type="Proteomes" id="UP000011087">
    <property type="component" value="Unassembled WGS sequence"/>
</dbReference>
<accession>L1JN87</accession>
<reference evidence="10" key="2">
    <citation type="submission" date="2012-11" db="EMBL/GenBank/DDBJ databases">
        <authorList>
            <person name="Kuo A."/>
            <person name="Curtis B.A."/>
            <person name="Tanifuji G."/>
            <person name="Burki F."/>
            <person name="Gruber A."/>
            <person name="Irimia M."/>
            <person name="Maruyama S."/>
            <person name="Arias M.C."/>
            <person name="Ball S.G."/>
            <person name="Gile G.H."/>
            <person name="Hirakawa Y."/>
            <person name="Hopkins J.F."/>
            <person name="Rensing S.A."/>
            <person name="Schmutz J."/>
            <person name="Symeonidi A."/>
            <person name="Elias M."/>
            <person name="Eveleigh R.J."/>
            <person name="Herman E.K."/>
            <person name="Klute M.J."/>
            <person name="Nakayama T."/>
            <person name="Obornik M."/>
            <person name="Reyes-Prieto A."/>
            <person name="Armbrust E.V."/>
            <person name="Aves S.J."/>
            <person name="Beiko R.G."/>
            <person name="Coutinho P."/>
            <person name="Dacks J.B."/>
            <person name="Durnford D.G."/>
            <person name="Fast N.M."/>
            <person name="Green B.R."/>
            <person name="Grisdale C."/>
            <person name="Hempe F."/>
            <person name="Henrissat B."/>
            <person name="Hoppner M.P."/>
            <person name="Ishida K.-I."/>
            <person name="Kim E."/>
            <person name="Koreny L."/>
            <person name="Kroth P.G."/>
            <person name="Liu Y."/>
            <person name="Malik S.-B."/>
            <person name="Maier U.G."/>
            <person name="McRose D."/>
            <person name="Mock T."/>
            <person name="Neilson J.A."/>
            <person name="Onodera N.T."/>
            <person name="Poole A.M."/>
            <person name="Pritham E.J."/>
            <person name="Richards T.A."/>
            <person name="Rocap G."/>
            <person name="Roy S.W."/>
            <person name="Sarai C."/>
            <person name="Schaack S."/>
            <person name="Shirato S."/>
            <person name="Slamovits C.H."/>
            <person name="Spencer D.F."/>
            <person name="Suzuki S."/>
            <person name="Worden A.Z."/>
            <person name="Zauner S."/>
            <person name="Barry K."/>
            <person name="Bell C."/>
            <person name="Bharti A.K."/>
            <person name="Crow J.A."/>
            <person name="Grimwood J."/>
            <person name="Kramer R."/>
            <person name="Lindquist E."/>
            <person name="Lucas S."/>
            <person name="Salamov A."/>
            <person name="McFadden G.I."/>
            <person name="Lane C.E."/>
            <person name="Keeling P.J."/>
            <person name="Gray M.W."/>
            <person name="Grigoriev I.V."/>
            <person name="Archibald J.M."/>
        </authorList>
    </citation>
    <scope>NUCLEOTIDE SEQUENCE</scope>
    <source>
        <strain evidence="10">CCMP2712</strain>
    </source>
</reference>
<dbReference type="GO" id="GO:0003712">
    <property type="term" value="F:transcription coregulator activity"/>
    <property type="evidence" value="ECO:0007669"/>
    <property type="project" value="InterPro"/>
</dbReference>
<comment type="subcellular location">
    <subcellularLocation>
        <location evidence="1 6">Nucleus</location>
    </subcellularLocation>
</comment>
<keyword evidence="4 6" id="KW-0804">Transcription</keyword>
<dbReference type="EnsemblProtists" id="EKX50051">
    <property type="protein sequence ID" value="EKX50051"/>
    <property type="gene ID" value="GUITHDRAFT_135721"/>
</dbReference>